<dbReference type="InterPro" id="IPR050121">
    <property type="entry name" value="Cytochrome_P450_monoxygenase"/>
</dbReference>
<dbReference type="Proteomes" id="UP000465221">
    <property type="component" value="Unassembled WGS sequence"/>
</dbReference>
<name>A0A8H3NMX1_9EURO</name>
<keyword evidence="3 6" id="KW-0479">Metal-binding</keyword>
<evidence type="ECO:0000313" key="8">
    <source>
        <dbReference type="Proteomes" id="UP000465221"/>
    </source>
</evidence>
<comment type="similarity">
    <text evidence="2">Belongs to the cytochrome P450 family.</text>
</comment>
<evidence type="ECO:0000256" key="6">
    <source>
        <dbReference type="PIRSR" id="PIRSR602403-1"/>
    </source>
</evidence>
<reference evidence="7 8" key="1">
    <citation type="submission" date="2020-01" db="EMBL/GenBank/DDBJ databases">
        <title>Draft genome sequence of Aspergillus udagawae IFM 46972.</title>
        <authorList>
            <person name="Takahashi H."/>
            <person name="Yaguchi T."/>
        </authorList>
    </citation>
    <scope>NUCLEOTIDE SEQUENCE [LARGE SCALE GENOMIC DNA]</scope>
    <source>
        <strain evidence="7 8">IFM 46972</strain>
    </source>
</reference>
<dbReference type="InterPro" id="IPR001128">
    <property type="entry name" value="Cyt_P450"/>
</dbReference>
<dbReference type="PANTHER" id="PTHR24305:SF223">
    <property type="entry name" value="CYTOCHROME P450-DIT2"/>
    <property type="match status" value="1"/>
</dbReference>
<organism evidence="7 8">
    <name type="scientific">Aspergillus udagawae</name>
    <dbReference type="NCBI Taxonomy" id="91492"/>
    <lineage>
        <taxon>Eukaryota</taxon>
        <taxon>Fungi</taxon>
        <taxon>Dikarya</taxon>
        <taxon>Ascomycota</taxon>
        <taxon>Pezizomycotina</taxon>
        <taxon>Eurotiomycetes</taxon>
        <taxon>Eurotiomycetidae</taxon>
        <taxon>Eurotiales</taxon>
        <taxon>Aspergillaceae</taxon>
        <taxon>Aspergillus</taxon>
        <taxon>Aspergillus subgen. Fumigati</taxon>
    </lineage>
</organism>
<comment type="caution">
    <text evidence="7">The sequence shown here is derived from an EMBL/GenBank/DDBJ whole genome shotgun (WGS) entry which is preliminary data.</text>
</comment>
<dbReference type="InterPro" id="IPR002403">
    <property type="entry name" value="Cyt_P450_E_grp-IV"/>
</dbReference>
<gene>
    <name evidence="7" type="ORF">IFM46972_04434</name>
</gene>
<dbReference type="GO" id="GO:0016705">
    <property type="term" value="F:oxidoreductase activity, acting on paired donors, with incorporation or reduction of molecular oxygen"/>
    <property type="evidence" value="ECO:0007669"/>
    <property type="project" value="InterPro"/>
</dbReference>
<evidence type="ECO:0000256" key="2">
    <source>
        <dbReference type="ARBA" id="ARBA00010617"/>
    </source>
</evidence>
<comment type="cofactor">
    <cofactor evidence="1 6">
        <name>heme</name>
        <dbReference type="ChEBI" id="CHEBI:30413"/>
    </cofactor>
</comment>
<evidence type="ECO:0000313" key="7">
    <source>
        <dbReference type="EMBL" id="GFF35069.1"/>
    </source>
</evidence>
<feature type="binding site" description="axial binding residue" evidence="6">
    <location>
        <position position="447"/>
    </location>
    <ligand>
        <name>heme</name>
        <dbReference type="ChEBI" id="CHEBI:30413"/>
    </ligand>
    <ligandPart>
        <name>Fe</name>
        <dbReference type="ChEBI" id="CHEBI:18248"/>
    </ligandPart>
</feature>
<dbReference type="GO" id="GO:0004497">
    <property type="term" value="F:monooxygenase activity"/>
    <property type="evidence" value="ECO:0007669"/>
    <property type="project" value="InterPro"/>
</dbReference>
<evidence type="ECO:0000256" key="5">
    <source>
        <dbReference type="ARBA" id="ARBA00023004"/>
    </source>
</evidence>
<dbReference type="AlphaFoldDB" id="A0A8H3NMX1"/>
<protein>
    <submittedName>
        <fullName evidence="7">Cytochrome P450-DIT2</fullName>
    </submittedName>
</protein>
<sequence>MILYYLASIPLTLIVYLAWYLHVPWDLPPLPRIPFYVSILGLWSSMGQDEIYERWLRKPLEAHGAVIIWFAGRWSILVTRPDLLTDMFRNEDLYAKAGSQKKIPWSVIATLVGDNIINSHGDTWKLYTGIMKPGLQKKNFDTAPLLLKSRRFVDEILAEQGAAPGCGTGILVNTYVQQWAVDVMGMSFLDLDLRSLEKPHGTVRLEAIQSVIKLMLFRPLFFNFPDLDQFAWLIKSRQRAYAIMHEFGDTLMATVLGHIDRGREQGIKPAEEMVVHMLVDAYRDGRLTEKQFKDNLKIVFLTAHENAQQLVNSMFWEIGKNTEVQTRLRMEILSTNTTTPTSEVVNALPYLTSVVYELLRLYPPVSQLINRVTVRPAMLGNEIPIPAGTFVGWNAYGVHVNPAIWGPDANEFKPERWGRTVGEMHARFRRETVRGTYIPFNAHSRKCLGQGFVLLQMKILLFEVVRRIEWRVDPGYRLKMTPGGILAPLGCRVILSEVKEILLSPSHALSRSRQRKQPQRLGAESPVVIDSFHFCLEILIRQLKVHVLHDRDQDHKRPFPGVAPAKTFTLAVAKALLHTGRKPVVLLADHALGLEGIRILKDLRVAVNGRQQRNERLLVGDLVLAACEEDRLLQIWNGLDVEARRGSRQAQRFTQDGFAVRQAGEMLVLKLGGRAADHGIDLLAGASDFVWVLHEIIQREGDEIGGRGASNEDVDDFVQVLAVREGFAGLGVLAVHNGMKHVLLLGRSSATLSHDLGGVVAHRLDVAVEATLVDEPFQYLGAGGPTQGFERGSLHGLEDRGLWALEAVDPLVKEAEHVGGMVQTVQIVADVDALPGARSPFFNQICGGLTHSRKSVNHGLWRHQRGHDTVGNPPAFLTGVRGKQTVVDCLTDFDNGASHTFLKPSLIADLLKQFCAGDEDNIVAKDSDFENRVYWKKGLVPQGSW</sequence>
<dbReference type="InterPro" id="IPR036396">
    <property type="entry name" value="Cyt_P450_sf"/>
</dbReference>
<dbReference type="GO" id="GO:0005506">
    <property type="term" value="F:iron ion binding"/>
    <property type="evidence" value="ECO:0007669"/>
    <property type="project" value="InterPro"/>
</dbReference>
<proteinExistence type="inferred from homology"/>
<dbReference type="PRINTS" id="PR00385">
    <property type="entry name" value="P450"/>
</dbReference>
<dbReference type="SUPFAM" id="SSF48264">
    <property type="entry name" value="Cytochrome P450"/>
    <property type="match status" value="1"/>
</dbReference>
<dbReference type="PANTHER" id="PTHR24305">
    <property type="entry name" value="CYTOCHROME P450"/>
    <property type="match status" value="1"/>
</dbReference>
<dbReference type="CDD" id="cd11070">
    <property type="entry name" value="CYP56-like"/>
    <property type="match status" value="1"/>
</dbReference>
<keyword evidence="5 6" id="KW-0408">Iron</keyword>
<dbReference type="PRINTS" id="PR00465">
    <property type="entry name" value="EP450IV"/>
</dbReference>
<accession>A0A8H3NMX1</accession>
<evidence type="ECO:0000256" key="1">
    <source>
        <dbReference type="ARBA" id="ARBA00001971"/>
    </source>
</evidence>
<dbReference type="EMBL" id="BLKC01000025">
    <property type="protein sequence ID" value="GFF35069.1"/>
    <property type="molecule type" value="Genomic_DNA"/>
</dbReference>
<keyword evidence="4" id="KW-0560">Oxidoreductase</keyword>
<dbReference type="GO" id="GO:0020037">
    <property type="term" value="F:heme binding"/>
    <property type="evidence" value="ECO:0007669"/>
    <property type="project" value="InterPro"/>
</dbReference>
<evidence type="ECO:0000256" key="3">
    <source>
        <dbReference type="ARBA" id="ARBA00022723"/>
    </source>
</evidence>
<dbReference type="Pfam" id="PF00067">
    <property type="entry name" value="p450"/>
    <property type="match status" value="1"/>
</dbReference>
<dbReference type="FunFam" id="1.10.630.10:FF:000223">
    <property type="entry name" value="Sporulation-specific N-formyltyrosine oxidase Dit2, putative"/>
    <property type="match status" value="1"/>
</dbReference>
<keyword evidence="6" id="KW-0349">Heme</keyword>
<dbReference type="Gene3D" id="1.10.630.10">
    <property type="entry name" value="Cytochrome P450"/>
    <property type="match status" value="1"/>
</dbReference>
<evidence type="ECO:0000256" key="4">
    <source>
        <dbReference type="ARBA" id="ARBA00023002"/>
    </source>
</evidence>